<feature type="compositionally biased region" description="Low complexity" evidence="1">
    <location>
        <begin position="64"/>
        <end position="75"/>
    </location>
</feature>
<organism evidence="2 3">
    <name type="scientific">Meganyctiphanes norvegica</name>
    <name type="common">Northern krill</name>
    <name type="synonym">Thysanopoda norvegica</name>
    <dbReference type="NCBI Taxonomy" id="48144"/>
    <lineage>
        <taxon>Eukaryota</taxon>
        <taxon>Metazoa</taxon>
        <taxon>Ecdysozoa</taxon>
        <taxon>Arthropoda</taxon>
        <taxon>Crustacea</taxon>
        <taxon>Multicrustacea</taxon>
        <taxon>Malacostraca</taxon>
        <taxon>Eumalacostraca</taxon>
        <taxon>Eucarida</taxon>
        <taxon>Euphausiacea</taxon>
        <taxon>Euphausiidae</taxon>
        <taxon>Meganyctiphanes</taxon>
    </lineage>
</organism>
<comment type="caution">
    <text evidence="2">The sequence shown here is derived from an EMBL/GenBank/DDBJ whole genome shotgun (WGS) entry which is preliminary data.</text>
</comment>
<proteinExistence type="predicted"/>
<feature type="non-terminal residue" evidence="2">
    <location>
        <position position="316"/>
    </location>
</feature>
<evidence type="ECO:0000313" key="2">
    <source>
        <dbReference type="EMBL" id="CAL4126192.1"/>
    </source>
</evidence>
<keyword evidence="3" id="KW-1185">Reference proteome</keyword>
<name>A0AAV2RI43_MEGNR</name>
<dbReference type="EMBL" id="CAXKWB010024324">
    <property type="protein sequence ID" value="CAL4126192.1"/>
    <property type="molecule type" value="Genomic_DNA"/>
</dbReference>
<evidence type="ECO:0000313" key="3">
    <source>
        <dbReference type="Proteomes" id="UP001497623"/>
    </source>
</evidence>
<feature type="region of interest" description="Disordered" evidence="1">
    <location>
        <begin position="56"/>
        <end position="116"/>
    </location>
</feature>
<feature type="compositionally biased region" description="Polar residues" evidence="1">
    <location>
        <begin position="92"/>
        <end position="106"/>
    </location>
</feature>
<reference evidence="2 3" key="1">
    <citation type="submission" date="2024-05" db="EMBL/GenBank/DDBJ databases">
        <authorList>
            <person name="Wallberg A."/>
        </authorList>
    </citation>
    <scope>NUCLEOTIDE SEQUENCE [LARGE SCALE GENOMIC DNA]</scope>
</reference>
<gene>
    <name evidence="2" type="ORF">MNOR_LOCUS25457</name>
</gene>
<dbReference type="AlphaFoldDB" id="A0AAV2RI43"/>
<sequence>MANAEDQNQRTAVENIYVTAPDDYVRTQRRVSDRTRSRTLDNGLISPLEIRSTFISQPSASTHSSNGESNMSISSYEQSQEPQDSEYLLPSQLMSRSFSGEGSPSRSGLFPRRPSNCLGRLASSPSSIDHFAQTSNLIKQRSADSCGGWVNQSSFDTLSPRILTKKLSFDSQSTSGIISKKLSFESDTSYSSLWNDQILDDEQMGPRSLGMRIEQTSLDEDRIEPMSPQHRFGITDQRSTDEEMNQFGARSRHGMIISHGINRSASFGHEDKRRPGRLSSQATFNRQSNEFLNIERNPRDRRMTVQHIYGGTHTQS</sequence>
<evidence type="ECO:0000256" key="1">
    <source>
        <dbReference type="SAM" id="MobiDB-lite"/>
    </source>
</evidence>
<dbReference type="Proteomes" id="UP001497623">
    <property type="component" value="Unassembled WGS sequence"/>
</dbReference>
<protein>
    <submittedName>
        <fullName evidence="2">Uncharacterized protein</fullName>
    </submittedName>
</protein>
<accession>A0AAV2RI43</accession>